<gene>
    <name evidence="2" type="ORF">EV695_1121</name>
</gene>
<evidence type="ECO:0000259" key="1">
    <source>
        <dbReference type="PROSITE" id="PS51787"/>
    </source>
</evidence>
<dbReference type="PANTHER" id="PTHR46732">
    <property type="entry name" value="ATP-DEPENDENT PROTEASE LA (LON) DOMAIN PROTEIN"/>
    <property type="match status" value="1"/>
</dbReference>
<proteinExistence type="predicted"/>
<evidence type="ECO:0000313" key="3">
    <source>
        <dbReference type="Proteomes" id="UP000294887"/>
    </source>
</evidence>
<feature type="domain" description="Lon N-terminal" evidence="1">
    <location>
        <begin position="18"/>
        <end position="208"/>
    </location>
</feature>
<comment type="caution">
    <text evidence="2">The sequence shown here is derived from an EMBL/GenBank/DDBJ whole genome shotgun (WGS) entry which is preliminary data.</text>
</comment>
<dbReference type="PANTHER" id="PTHR46732:SF8">
    <property type="entry name" value="ATP-DEPENDENT PROTEASE LA (LON) DOMAIN PROTEIN"/>
    <property type="match status" value="1"/>
</dbReference>
<accession>A0A4R1F951</accession>
<dbReference type="InterPro" id="IPR003111">
    <property type="entry name" value="Lon_prtase_N"/>
</dbReference>
<name>A0A4R1F951_9GAMM</name>
<dbReference type="InterPro" id="IPR046336">
    <property type="entry name" value="Lon_prtase_N_sf"/>
</dbReference>
<evidence type="ECO:0000313" key="2">
    <source>
        <dbReference type="EMBL" id="TCJ89259.1"/>
    </source>
</evidence>
<dbReference type="InterPro" id="IPR015947">
    <property type="entry name" value="PUA-like_sf"/>
</dbReference>
<dbReference type="SMART" id="SM00464">
    <property type="entry name" value="LON"/>
    <property type="match status" value="1"/>
</dbReference>
<dbReference type="PROSITE" id="PS51787">
    <property type="entry name" value="LON_N"/>
    <property type="match status" value="1"/>
</dbReference>
<reference evidence="2 3" key="1">
    <citation type="submission" date="2019-03" db="EMBL/GenBank/DDBJ databases">
        <title>Genomic Encyclopedia of Type Strains, Phase IV (KMG-IV): sequencing the most valuable type-strain genomes for metagenomic binning, comparative biology and taxonomic classification.</title>
        <authorList>
            <person name="Goeker M."/>
        </authorList>
    </citation>
    <scope>NUCLEOTIDE SEQUENCE [LARGE SCALE GENOMIC DNA]</scope>
    <source>
        <strain evidence="2 3">DSM 24830</strain>
    </source>
</reference>
<protein>
    <recommendedName>
        <fullName evidence="1">Lon N-terminal domain-containing protein</fullName>
    </recommendedName>
</protein>
<dbReference type="Gene3D" id="2.30.130.40">
    <property type="entry name" value="LON domain-like"/>
    <property type="match status" value="1"/>
</dbReference>
<organism evidence="2 3">
    <name type="scientific">Cocleimonas flava</name>
    <dbReference type="NCBI Taxonomy" id="634765"/>
    <lineage>
        <taxon>Bacteria</taxon>
        <taxon>Pseudomonadati</taxon>
        <taxon>Pseudomonadota</taxon>
        <taxon>Gammaproteobacteria</taxon>
        <taxon>Thiotrichales</taxon>
        <taxon>Thiotrichaceae</taxon>
        <taxon>Cocleimonas</taxon>
    </lineage>
</organism>
<dbReference type="SUPFAM" id="SSF88697">
    <property type="entry name" value="PUA domain-like"/>
    <property type="match status" value="1"/>
</dbReference>
<keyword evidence="3" id="KW-1185">Reference proteome</keyword>
<dbReference type="AlphaFoldDB" id="A0A4R1F951"/>
<sequence length="215" mass="24805">MSKLSPFMQSFDQLPSTLPVFPLANAVVMPGGHLPLNIFEPRYINMLQDAMENHRLIGMIQPRDESAKPELYNIGCAARITRYEETNDGRLEISLTGLCRFEIKDEIVTTRGYRLIVPDWSKFARDYDDQSEPDVATQKSFISALKSYFNQTDMKLDWEVMEKLDSENLLNALFYFLNLSDEDKQMLIEIDTIEQRIKALTAILESTSKISEVRH</sequence>
<dbReference type="Proteomes" id="UP000294887">
    <property type="component" value="Unassembled WGS sequence"/>
</dbReference>
<dbReference type="Pfam" id="PF02190">
    <property type="entry name" value="LON_substr_bdg"/>
    <property type="match status" value="1"/>
</dbReference>
<dbReference type="EMBL" id="SMFQ01000002">
    <property type="protein sequence ID" value="TCJ89259.1"/>
    <property type="molecule type" value="Genomic_DNA"/>
</dbReference>